<comment type="caution">
    <text evidence="2">The sequence shown here is derived from an EMBL/GenBank/DDBJ whole genome shotgun (WGS) entry which is preliminary data.</text>
</comment>
<sequence>MPSLFSRFKRRSKDGKSAPSSPTPSSHSTAQTPPASPARPQTHTASPQIRGHVSQAPPSDHPRPSLDVDDIPPRSTSLNEPAVNITPHSEQRDPRLSSSATASNTEMASGMQNMQLDAPPQLPPLHLHNDSLATTFTAVSAPTIPKDPSAPSLEVQRDQLVNKIATAAKARKAEHGELSEAGRAAFQAAGMDKEANTKGSLEVETRYLKPVVQETIIIKEHTETTTIIDQHIHRHHVYPKIQPISDPNPIKLEPRHRIFSAADGKWHEVVGDAAAIAILGEDVFYNGKKEVREERKMALPGLGGEVDERAFEARVVEREGIKGEMGSWHQLKGIASAETPSAMVGEGWMLPEDQMGPAEKTVGIAL</sequence>
<dbReference type="Proteomes" id="UP001164286">
    <property type="component" value="Unassembled WGS sequence"/>
</dbReference>
<organism evidence="2 3">
    <name type="scientific">Dioszegia hungarica</name>
    <dbReference type="NCBI Taxonomy" id="4972"/>
    <lineage>
        <taxon>Eukaryota</taxon>
        <taxon>Fungi</taxon>
        <taxon>Dikarya</taxon>
        <taxon>Basidiomycota</taxon>
        <taxon>Agaricomycotina</taxon>
        <taxon>Tremellomycetes</taxon>
        <taxon>Tremellales</taxon>
        <taxon>Bulleribasidiaceae</taxon>
        <taxon>Dioszegia</taxon>
    </lineage>
</organism>
<dbReference type="RefSeq" id="XP_052947973.1">
    <property type="nucleotide sequence ID" value="XM_053092061.1"/>
</dbReference>
<dbReference type="PANTHER" id="PTHR38703">
    <property type="entry name" value="CHROMOSOME 8, WHOLE GENOME SHOTGUN SEQUENCE"/>
    <property type="match status" value="1"/>
</dbReference>
<name>A0AA38HD70_9TREE</name>
<feature type="compositionally biased region" description="Low complexity" evidence="1">
    <location>
        <begin position="17"/>
        <end position="42"/>
    </location>
</feature>
<feature type="region of interest" description="Disordered" evidence="1">
    <location>
        <begin position="1"/>
        <end position="108"/>
    </location>
</feature>
<dbReference type="AlphaFoldDB" id="A0AA38HD70"/>
<keyword evidence="3" id="KW-1185">Reference proteome</keyword>
<dbReference type="GeneID" id="77731266"/>
<evidence type="ECO:0000313" key="2">
    <source>
        <dbReference type="EMBL" id="KAI9638196.1"/>
    </source>
</evidence>
<protein>
    <submittedName>
        <fullName evidence="2">Uncharacterized protein</fullName>
    </submittedName>
</protein>
<dbReference type="EMBL" id="JAKWFO010000003">
    <property type="protein sequence ID" value="KAI9638196.1"/>
    <property type="molecule type" value="Genomic_DNA"/>
</dbReference>
<proteinExistence type="predicted"/>
<evidence type="ECO:0000256" key="1">
    <source>
        <dbReference type="SAM" id="MobiDB-lite"/>
    </source>
</evidence>
<reference evidence="2" key="1">
    <citation type="journal article" date="2022" name="G3 (Bethesda)">
        <title>High quality genome of the basidiomycete yeast Dioszegia hungarica PDD-24b-2 isolated from cloud water.</title>
        <authorList>
            <person name="Jarrige D."/>
            <person name="Haridas S."/>
            <person name="Bleykasten-Grosshans C."/>
            <person name="Joly M."/>
            <person name="Nadalig T."/>
            <person name="Sancelme M."/>
            <person name="Vuilleumier S."/>
            <person name="Grigoriev I.V."/>
            <person name="Amato P."/>
            <person name="Bringel F."/>
        </authorList>
    </citation>
    <scope>NUCLEOTIDE SEQUENCE</scope>
    <source>
        <strain evidence="2">PDD-24b-2</strain>
    </source>
</reference>
<dbReference type="PANTHER" id="PTHR38703:SF1">
    <property type="entry name" value="ALLERGEN"/>
    <property type="match status" value="1"/>
</dbReference>
<accession>A0AA38HD70</accession>
<feature type="compositionally biased region" description="Polar residues" evidence="1">
    <location>
        <begin position="96"/>
        <end position="108"/>
    </location>
</feature>
<evidence type="ECO:0000313" key="3">
    <source>
        <dbReference type="Proteomes" id="UP001164286"/>
    </source>
</evidence>
<gene>
    <name evidence="2" type="ORF">MKK02DRAFT_42584</name>
</gene>